<sequence length="467" mass="48361">MTAALELRVLSGLHREARCPARPGDLVGADPACDIVLADAGLPARAARLVLREAGWSLTPGDGDPGPDATAGTPYNQPLPLGPVWLTVARPGDPWVAAPETGPGDESAEQASAEEASAAAVPADAAPADAPGPASGAARAAGPGARPATGAGHAAGRPADAAGRPPRAAARRRSWLMGLGLAAAGLAIAIALILAWLLPAAPPAPARPDPRIAAEQSMPRIQAALERLGLAHRLRTALAAGGATAQVSGWVRDAAERDALASALAQIWPMPAMQISIEADAIRTARRILDGYAVKYEPRYDGDGRMSILGIAADEADRAAALEAVRAQLPGMAVMGNTILLAPAVADALTREFAAADLSGIALTWERHRLQADASRLDDEQMARFETLLADFNRRFFDVAAPLDADRPAAGTVPFGILSVVGGETPFIVLEDGSKLLVGGTYRRYRLTGIEEKRLTFDGPRPAIVLR</sequence>
<dbReference type="Proteomes" id="UP000541136">
    <property type="component" value="Unassembled WGS sequence"/>
</dbReference>
<feature type="compositionally biased region" description="Low complexity" evidence="1">
    <location>
        <begin position="59"/>
        <end position="74"/>
    </location>
</feature>
<dbReference type="RefSeq" id="WP_184142711.1">
    <property type="nucleotide sequence ID" value="NZ_JACHIB010000007.1"/>
</dbReference>
<feature type="region of interest" description="Disordered" evidence="1">
    <location>
        <begin position="56"/>
        <end position="76"/>
    </location>
</feature>
<evidence type="ECO:0000256" key="1">
    <source>
        <dbReference type="SAM" id="MobiDB-lite"/>
    </source>
</evidence>
<dbReference type="InterPro" id="IPR012843">
    <property type="entry name" value="YscD"/>
</dbReference>
<dbReference type="NCBIfam" id="TIGR02500">
    <property type="entry name" value="type_III_yscD"/>
    <property type="match status" value="1"/>
</dbReference>
<dbReference type="AlphaFoldDB" id="A0A7W9TMM8"/>
<protein>
    <submittedName>
        <fullName evidence="3">Type III secretion protein D</fullName>
    </submittedName>
</protein>
<evidence type="ECO:0000256" key="2">
    <source>
        <dbReference type="SAM" id="Phobius"/>
    </source>
</evidence>
<feature type="region of interest" description="Disordered" evidence="1">
    <location>
        <begin position="92"/>
        <end position="166"/>
    </location>
</feature>
<reference evidence="3 4" key="1">
    <citation type="submission" date="2020-08" db="EMBL/GenBank/DDBJ databases">
        <title>Genomic Encyclopedia of Type Strains, Phase IV (KMG-IV): sequencing the most valuable type-strain genomes for metagenomic binning, comparative biology and taxonomic classification.</title>
        <authorList>
            <person name="Goeker M."/>
        </authorList>
    </citation>
    <scope>NUCLEOTIDE SEQUENCE [LARGE SCALE GENOMIC DNA]</scope>
    <source>
        <strain evidence="3 4">DSM 12141</strain>
    </source>
</reference>
<accession>A0A7W9TMM8</accession>
<feature type="compositionally biased region" description="Low complexity" evidence="1">
    <location>
        <begin position="109"/>
        <end position="166"/>
    </location>
</feature>
<comment type="caution">
    <text evidence="3">The sequence shown here is derived from an EMBL/GenBank/DDBJ whole genome shotgun (WGS) entry which is preliminary data.</text>
</comment>
<organism evidence="3 4">
    <name type="scientific">Castellaniella defragrans</name>
    <name type="common">Alcaligenes defragrans</name>
    <dbReference type="NCBI Taxonomy" id="75697"/>
    <lineage>
        <taxon>Bacteria</taxon>
        <taxon>Pseudomonadati</taxon>
        <taxon>Pseudomonadota</taxon>
        <taxon>Betaproteobacteria</taxon>
        <taxon>Burkholderiales</taxon>
        <taxon>Alcaligenaceae</taxon>
        <taxon>Castellaniella</taxon>
    </lineage>
</organism>
<keyword evidence="2" id="KW-0812">Transmembrane</keyword>
<evidence type="ECO:0000313" key="4">
    <source>
        <dbReference type="Proteomes" id="UP000541136"/>
    </source>
</evidence>
<dbReference type="EMBL" id="JACHIB010000007">
    <property type="protein sequence ID" value="MBB6083535.1"/>
    <property type="molecule type" value="Genomic_DNA"/>
</dbReference>
<gene>
    <name evidence="3" type="ORF">HNR28_001573</name>
</gene>
<evidence type="ECO:0000313" key="3">
    <source>
        <dbReference type="EMBL" id="MBB6083535.1"/>
    </source>
</evidence>
<name>A0A7W9TMM8_CASDE</name>
<keyword evidence="2" id="KW-1133">Transmembrane helix</keyword>
<keyword evidence="2" id="KW-0472">Membrane</keyword>
<feature type="transmembrane region" description="Helical" evidence="2">
    <location>
        <begin position="174"/>
        <end position="198"/>
    </location>
</feature>
<proteinExistence type="predicted"/>